<dbReference type="SUPFAM" id="SSF53474">
    <property type="entry name" value="alpha/beta-Hydrolases"/>
    <property type="match status" value="1"/>
</dbReference>
<dbReference type="InterPro" id="IPR000073">
    <property type="entry name" value="AB_hydrolase_1"/>
</dbReference>
<dbReference type="Pfam" id="PF00561">
    <property type="entry name" value="Abhydrolase_1"/>
    <property type="match status" value="1"/>
</dbReference>
<dbReference type="InterPro" id="IPR029058">
    <property type="entry name" value="AB_hydrolase_fold"/>
</dbReference>
<evidence type="ECO:0000259" key="1">
    <source>
        <dbReference type="Pfam" id="PF00561"/>
    </source>
</evidence>
<dbReference type="Gene3D" id="3.40.50.1820">
    <property type="entry name" value="alpha/beta hydrolase"/>
    <property type="match status" value="1"/>
</dbReference>
<sequence>MGNYTHIKTKSEERKIPKVNANKIQIEYETFGEPSSKPMLLIMGLGGQMIDWDEEFCEQLVRRGFYVIRFDNRDVGLSTKFDEAGVPDVMAVINAVQAGETVKIPYSLEDMADDAVGLLDTLKIEKAHICGASMGAYISQIVAFRHPTRVLSLTSIMGSTGNPDLPPPTPEAKKVLLTPMPTEREAYIEESIKGWRILYGSGFPFDEEKWRTGIANAYDRCFYPQGEDRQLVAIRTNGNRKPKLVSINVPTLVIHGSDDPLVPVEGGKDTAEAIPNAKLLIIEGMGHSLPPETWPQIIDAITDNANQAYE</sequence>
<dbReference type="AlphaFoldDB" id="G9BAP7"/>
<accession>G9BAP7</accession>
<gene>
    <name evidence="2" type="ORF">E37-7F_20</name>
</gene>
<dbReference type="PANTHER" id="PTHR43433">
    <property type="entry name" value="HYDROLASE, ALPHA/BETA FOLD FAMILY PROTEIN"/>
    <property type="match status" value="1"/>
</dbReference>
<dbReference type="PANTHER" id="PTHR43433:SF5">
    <property type="entry name" value="AB HYDROLASE-1 DOMAIN-CONTAINING PROTEIN"/>
    <property type="match status" value="1"/>
</dbReference>
<name>G9BAP7_9ARCH</name>
<organism evidence="2">
    <name type="scientific">uncultured marine crenarchaeote E37-7F</name>
    <dbReference type="NCBI Taxonomy" id="907717"/>
    <lineage>
        <taxon>Archaea</taxon>
        <taxon>Candidatus Bathyarchaeota</taxon>
        <taxon>environmental samples</taxon>
    </lineage>
</organism>
<dbReference type="InterPro" id="IPR050471">
    <property type="entry name" value="AB_hydrolase"/>
</dbReference>
<protein>
    <submittedName>
        <fullName evidence="2">Lipase/esterase</fullName>
    </submittedName>
</protein>
<dbReference type="GO" id="GO:0004806">
    <property type="term" value="F:triacylglycerol lipase activity"/>
    <property type="evidence" value="ECO:0007669"/>
    <property type="project" value="TreeGrafter"/>
</dbReference>
<evidence type="ECO:0000313" key="2">
    <source>
        <dbReference type="EMBL" id="ADQ54403.1"/>
    </source>
</evidence>
<feature type="domain" description="AB hydrolase-1" evidence="1">
    <location>
        <begin position="37"/>
        <end position="289"/>
    </location>
</feature>
<proteinExistence type="predicted"/>
<dbReference type="GO" id="GO:0046503">
    <property type="term" value="P:glycerolipid catabolic process"/>
    <property type="evidence" value="ECO:0007669"/>
    <property type="project" value="TreeGrafter"/>
</dbReference>
<dbReference type="EMBL" id="HQ214611">
    <property type="protein sequence ID" value="ADQ54403.1"/>
    <property type="molecule type" value="Genomic_DNA"/>
</dbReference>
<reference evidence="2" key="1">
    <citation type="journal article" date="2012" name="Environ. Microbiol.">
        <title>Genetic structure of three fosmid-fragments encoding 16S rRNA genes of the Miscellaneous Crenarchaeotic Group (MCG): implications for physiology and evolution of marine sedimentary archaea.</title>
        <authorList>
            <person name="Li P.Y."/>
            <person name="Xie B.B."/>
            <person name="Zhang X.Y."/>
            <person name="Qin Q.L."/>
            <person name="Dang H.Y."/>
            <person name="Wang X.M."/>
            <person name="Chen X.L."/>
            <person name="Yu J."/>
            <person name="Zhang Y.Z."/>
        </authorList>
    </citation>
    <scope>NUCLEOTIDE SEQUENCE</scope>
</reference>